<dbReference type="SUPFAM" id="SSF52833">
    <property type="entry name" value="Thioredoxin-like"/>
    <property type="match status" value="1"/>
</dbReference>
<dbReference type="Gene3D" id="1.20.1050.10">
    <property type="match status" value="1"/>
</dbReference>
<dbReference type="InterPro" id="IPR034333">
    <property type="entry name" value="GST_Zeta_N"/>
</dbReference>
<dbReference type="PANTHER" id="PTHR42673:SF4">
    <property type="entry name" value="MALEYLACETOACETATE ISOMERASE"/>
    <property type="match status" value="1"/>
</dbReference>
<comment type="caution">
    <text evidence="4">The sequence shown here is derived from an EMBL/GenBank/DDBJ whole genome shotgun (WGS) entry which is preliminary data.</text>
</comment>
<evidence type="ECO:0000313" key="4">
    <source>
        <dbReference type="EMBL" id="KKN44483.1"/>
    </source>
</evidence>
<dbReference type="PROSITE" id="PS50404">
    <property type="entry name" value="GST_NTER"/>
    <property type="match status" value="1"/>
</dbReference>
<dbReference type="NCBIfam" id="TIGR01262">
    <property type="entry name" value="maiA"/>
    <property type="match status" value="1"/>
</dbReference>
<accession>A0A0F9TSY8</accession>
<evidence type="ECO:0000259" key="3">
    <source>
        <dbReference type="PROSITE" id="PS50405"/>
    </source>
</evidence>
<dbReference type="InterPro" id="IPR004045">
    <property type="entry name" value="Glutathione_S-Trfase_N"/>
</dbReference>
<feature type="domain" description="GST N-terminal" evidence="2">
    <location>
        <begin position="1"/>
        <end position="80"/>
    </location>
</feature>
<dbReference type="InterPro" id="IPR036282">
    <property type="entry name" value="Glutathione-S-Trfase_C_sf"/>
</dbReference>
<dbReference type="PROSITE" id="PS50405">
    <property type="entry name" value="GST_CTER"/>
    <property type="match status" value="1"/>
</dbReference>
<reference evidence="4" key="1">
    <citation type="journal article" date="2015" name="Nature">
        <title>Complex archaea that bridge the gap between prokaryotes and eukaryotes.</title>
        <authorList>
            <person name="Spang A."/>
            <person name="Saw J.H."/>
            <person name="Jorgensen S.L."/>
            <person name="Zaremba-Niedzwiedzka K."/>
            <person name="Martijn J."/>
            <person name="Lind A.E."/>
            <person name="van Eijk R."/>
            <person name="Schleper C."/>
            <person name="Guy L."/>
            <person name="Ettema T.J."/>
        </authorList>
    </citation>
    <scope>NUCLEOTIDE SEQUENCE</scope>
</reference>
<organism evidence="4">
    <name type="scientific">marine sediment metagenome</name>
    <dbReference type="NCBI Taxonomy" id="412755"/>
    <lineage>
        <taxon>unclassified sequences</taxon>
        <taxon>metagenomes</taxon>
        <taxon>ecological metagenomes</taxon>
    </lineage>
</organism>
<sequence length="209" mass="23634">MKLYSYFRSSAAYRVRIALNLKAIDHKLAIVNLLKSEQLGEEYLATNPQGLLPALETDDGVLAQSLAILEWLDETYPQSPLITGTAWQKAQIRNLSFAIACDIHPVNNLRVLKYLSSELGVNDEAKNKWYRHWIEVGFEKIELMLNKNDDYCFGNQPTLADICLVPQVFNAIRFNVDMSAYPKIAAIYEHCNKLAAFNDAAPQNQPDAN</sequence>
<dbReference type="GO" id="GO:0016034">
    <property type="term" value="F:maleylacetoacetate isomerase activity"/>
    <property type="evidence" value="ECO:0007669"/>
    <property type="project" value="TreeGrafter"/>
</dbReference>
<dbReference type="InterPro" id="IPR010987">
    <property type="entry name" value="Glutathione-S-Trfase_C-like"/>
</dbReference>
<dbReference type="InterPro" id="IPR005955">
    <property type="entry name" value="GST_Zeta"/>
</dbReference>
<gene>
    <name evidence="4" type="ORF">LCGC14_0692690</name>
</gene>
<evidence type="ECO:0000256" key="1">
    <source>
        <dbReference type="ARBA" id="ARBA00010007"/>
    </source>
</evidence>
<dbReference type="GO" id="GO:0006749">
    <property type="term" value="P:glutathione metabolic process"/>
    <property type="evidence" value="ECO:0007669"/>
    <property type="project" value="TreeGrafter"/>
</dbReference>
<dbReference type="SFLD" id="SFLDS00019">
    <property type="entry name" value="Glutathione_Transferase_(cytos"/>
    <property type="match status" value="1"/>
</dbReference>
<dbReference type="InterPro" id="IPR036249">
    <property type="entry name" value="Thioredoxin-like_sf"/>
</dbReference>
<dbReference type="FunFam" id="1.20.1050.10:FF:000017">
    <property type="entry name" value="Maleylacetoacetate isomerase"/>
    <property type="match status" value="1"/>
</dbReference>
<proteinExistence type="inferred from homology"/>
<protein>
    <recommendedName>
        <fullName evidence="5">Maleylacetoacetate isomerase</fullName>
    </recommendedName>
</protein>
<comment type="similarity">
    <text evidence="1">Belongs to the GST superfamily. Zeta family.</text>
</comment>
<dbReference type="GO" id="GO:0006559">
    <property type="term" value="P:L-phenylalanine catabolic process"/>
    <property type="evidence" value="ECO:0007669"/>
    <property type="project" value="TreeGrafter"/>
</dbReference>
<dbReference type="EMBL" id="LAZR01001448">
    <property type="protein sequence ID" value="KKN44483.1"/>
    <property type="molecule type" value="Genomic_DNA"/>
</dbReference>
<feature type="domain" description="GST C-terminal" evidence="3">
    <location>
        <begin position="85"/>
        <end position="209"/>
    </location>
</feature>
<dbReference type="Pfam" id="PF13417">
    <property type="entry name" value="GST_N_3"/>
    <property type="match status" value="1"/>
</dbReference>
<dbReference type="InterPro" id="IPR004046">
    <property type="entry name" value="GST_C"/>
</dbReference>
<dbReference type="InterPro" id="IPR040079">
    <property type="entry name" value="Glutathione_S-Trfase"/>
</dbReference>
<dbReference type="SUPFAM" id="SSF47616">
    <property type="entry name" value="GST C-terminal domain-like"/>
    <property type="match status" value="1"/>
</dbReference>
<evidence type="ECO:0000259" key="2">
    <source>
        <dbReference type="PROSITE" id="PS50404"/>
    </source>
</evidence>
<name>A0A0F9TSY8_9ZZZZ</name>
<dbReference type="GO" id="GO:0004364">
    <property type="term" value="F:glutathione transferase activity"/>
    <property type="evidence" value="ECO:0007669"/>
    <property type="project" value="TreeGrafter"/>
</dbReference>
<dbReference type="GO" id="GO:0005737">
    <property type="term" value="C:cytoplasm"/>
    <property type="evidence" value="ECO:0007669"/>
    <property type="project" value="InterPro"/>
</dbReference>
<dbReference type="AlphaFoldDB" id="A0A0F9TSY8"/>
<dbReference type="Pfam" id="PF00043">
    <property type="entry name" value="GST_C"/>
    <property type="match status" value="1"/>
</dbReference>
<dbReference type="InterPro" id="IPR034330">
    <property type="entry name" value="GST_Zeta_C"/>
</dbReference>
<evidence type="ECO:0008006" key="5">
    <source>
        <dbReference type="Google" id="ProtNLM"/>
    </source>
</evidence>
<dbReference type="CDD" id="cd03191">
    <property type="entry name" value="GST_C_Zeta"/>
    <property type="match status" value="1"/>
</dbReference>
<dbReference type="CDD" id="cd03042">
    <property type="entry name" value="GST_N_Zeta"/>
    <property type="match status" value="1"/>
</dbReference>
<dbReference type="PANTHER" id="PTHR42673">
    <property type="entry name" value="MALEYLACETOACETATE ISOMERASE"/>
    <property type="match status" value="1"/>
</dbReference>
<dbReference type="SFLD" id="SFLDG00358">
    <property type="entry name" value="Main_(cytGST)"/>
    <property type="match status" value="1"/>
</dbReference>
<dbReference type="Gene3D" id="3.40.30.10">
    <property type="entry name" value="Glutaredoxin"/>
    <property type="match status" value="1"/>
</dbReference>